<dbReference type="SMART" id="SM00487">
    <property type="entry name" value="DEXDc"/>
    <property type="match status" value="1"/>
</dbReference>
<dbReference type="GO" id="GO:0005524">
    <property type="term" value="F:ATP binding"/>
    <property type="evidence" value="ECO:0007669"/>
    <property type="project" value="UniProtKB-KW"/>
</dbReference>
<organism evidence="8 9">
    <name type="scientific">Klebsormidium nitens</name>
    <name type="common">Green alga</name>
    <name type="synonym">Ulothrix nitens</name>
    <dbReference type="NCBI Taxonomy" id="105231"/>
    <lineage>
        <taxon>Eukaryota</taxon>
        <taxon>Viridiplantae</taxon>
        <taxon>Streptophyta</taxon>
        <taxon>Klebsormidiophyceae</taxon>
        <taxon>Klebsormidiales</taxon>
        <taxon>Klebsormidiaceae</taxon>
        <taxon>Klebsormidium</taxon>
    </lineage>
</organism>
<dbReference type="Pfam" id="PF00270">
    <property type="entry name" value="DEAD"/>
    <property type="match status" value="1"/>
</dbReference>
<feature type="domain" description="Helicase C-terminal" evidence="7">
    <location>
        <begin position="1176"/>
        <end position="1330"/>
    </location>
</feature>
<evidence type="ECO:0000313" key="9">
    <source>
        <dbReference type="Proteomes" id="UP000054558"/>
    </source>
</evidence>
<feature type="compositionally biased region" description="Polar residues" evidence="5">
    <location>
        <begin position="505"/>
        <end position="528"/>
    </location>
</feature>
<evidence type="ECO:0000259" key="7">
    <source>
        <dbReference type="PROSITE" id="PS51194"/>
    </source>
</evidence>
<keyword evidence="2" id="KW-0378">Hydrolase</keyword>
<dbReference type="Proteomes" id="UP000054558">
    <property type="component" value="Unassembled WGS sequence"/>
</dbReference>
<evidence type="ECO:0000259" key="6">
    <source>
        <dbReference type="PROSITE" id="PS51192"/>
    </source>
</evidence>
<feature type="compositionally biased region" description="Basic and acidic residues" evidence="5">
    <location>
        <begin position="173"/>
        <end position="185"/>
    </location>
</feature>
<feature type="compositionally biased region" description="Basic and acidic residues" evidence="5">
    <location>
        <begin position="533"/>
        <end position="543"/>
    </location>
</feature>
<feature type="compositionally biased region" description="Basic and acidic residues" evidence="5">
    <location>
        <begin position="1163"/>
        <end position="1175"/>
    </location>
</feature>
<feature type="region of interest" description="Disordered" evidence="5">
    <location>
        <begin position="377"/>
        <end position="409"/>
    </location>
</feature>
<feature type="compositionally biased region" description="Polar residues" evidence="5">
    <location>
        <begin position="659"/>
        <end position="670"/>
    </location>
</feature>
<keyword evidence="3" id="KW-0347">Helicase</keyword>
<feature type="compositionally biased region" description="Basic and acidic residues" evidence="5">
    <location>
        <begin position="776"/>
        <end position="791"/>
    </location>
</feature>
<feature type="compositionally biased region" description="Gly residues" evidence="5">
    <location>
        <begin position="234"/>
        <end position="248"/>
    </location>
</feature>
<feature type="compositionally biased region" description="Acidic residues" evidence="5">
    <location>
        <begin position="287"/>
        <end position="309"/>
    </location>
</feature>
<feature type="region of interest" description="Disordered" evidence="5">
    <location>
        <begin position="767"/>
        <end position="877"/>
    </location>
</feature>
<dbReference type="OrthoDB" id="10256233at2759"/>
<dbReference type="CDD" id="cd00268">
    <property type="entry name" value="DEADc"/>
    <property type="match status" value="1"/>
</dbReference>
<dbReference type="SUPFAM" id="SSF52540">
    <property type="entry name" value="P-loop containing nucleoside triphosphate hydrolases"/>
    <property type="match status" value="1"/>
</dbReference>
<dbReference type="InterPro" id="IPR044742">
    <property type="entry name" value="DEAD/DEAH_RhlB"/>
</dbReference>
<gene>
    <name evidence="8" type="ORF">KFL_002260050</name>
</gene>
<feature type="compositionally biased region" description="Gly residues" evidence="5">
    <location>
        <begin position="146"/>
        <end position="155"/>
    </location>
</feature>
<feature type="compositionally biased region" description="Gly residues" evidence="5">
    <location>
        <begin position="191"/>
        <end position="205"/>
    </location>
</feature>
<feature type="compositionally biased region" description="Polar residues" evidence="5">
    <location>
        <begin position="817"/>
        <end position="827"/>
    </location>
</feature>
<dbReference type="PANTHER" id="PTHR47960">
    <property type="entry name" value="DEAD-BOX ATP-DEPENDENT RNA HELICASE 50"/>
    <property type="match status" value="1"/>
</dbReference>
<keyword evidence="1" id="KW-0547">Nucleotide-binding</keyword>
<dbReference type="InterPro" id="IPR001650">
    <property type="entry name" value="Helicase_C-like"/>
</dbReference>
<keyword evidence="9" id="KW-1185">Reference proteome</keyword>
<evidence type="ECO:0000256" key="5">
    <source>
        <dbReference type="SAM" id="MobiDB-lite"/>
    </source>
</evidence>
<dbReference type="SMART" id="SM00490">
    <property type="entry name" value="HELICc"/>
    <property type="match status" value="1"/>
</dbReference>
<accession>A0A1Y1I748</accession>
<dbReference type="EMBL" id="DF237175">
    <property type="protein sequence ID" value="GAQ85249.1"/>
    <property type="molecule type" value="Genomic_DNA"/>
</dbReference>
<evidence type="ECO:0000313" key="8">
    <source>
        <dbReference type="EMBL" id="GAQ85249.1"/>
    </source>
</evidence>
<dbReference type="Pfam" id="PF00271">
    <property type="entry name" value="Helicase_C"/>
    <property type="match status" value="1"/>
</dbReference>
<feature type="compositionally biased region" description="Basic and acidic residues" evidence="5">
    <location>
        <begin position="75"/>
        <end position="109"/>
    </location>
</feature>
<evidence type="ECO:0000256" key="2">
    <source>
        <dbReference type="ARBA" id="ARBA00022801"/>
    </source>
</evidence>
<feature type="compositionally biased region" description="Basic and acidic residues" evidence="5">
    <location>
        <begin position="118"/>
        <end position="145"/>
    </location>
</feature>
<dbReference type="GO" id="GO:0003729">
    <property type="term" value="F:mRNA binding"/>
    <property type="evidence" value="ECO:0000318"/>
    <property type="project" value="GO_Central"/>
</dbReference>
<name>A0A1Y1I748_KLENI</name>
<dbReference type="PROSITE" id="PS51194">
    <property type="entry name" value="HELICASE_CTER"/>
    <property type="match status" value="1"/>
</dbReference>
<evidence type="ECO:0000256" key="1">
    <source>
        <dbReference type="ARBA" id="ARBA00022741"/>
    </source>
</evidence>
<feature type="domain" description="Helicase ATP-binding" evidence="6">
    <location>
        <begin position="921"/>
        <end position="1102"/>
    </location>
</feature>
<dbReference type="OMA" id="NIMCATI"/>
<sequence length="1330" mass="142768">MAACSSALHGGQSHCVLPSNGTAYARNLSSALQGEPLNPLLCGQSAVSTFPFYGIGSSRTYQDRAPLKVSARKQTGGEDKKSARPADLNRLREDLLKEKSAKGGRRDRDYEFDDDDVAERRGFPEERRNSRYDESGGRGWQERRGGNGGRYGGQGSSRDRDSDYAGRGGRNGARWDEDRFSEGRGRASYGGRRGGPGRFGRGGYSQVGQRTIGRGQGSGYGSDREGGYREESRYGGGDRLSGGYGAGGRGRDSSRGGRGSFGGRGLVPAAGRTGALALQKPRPMVDFSEDEDEYEEDESDYEEDDDELPPDTFVMKDAQGEEVVVFGHEGLDPSQLTQEMLTWTPIQIETETTKDGNMEEEDWWKLLEGDRYVGDWKAPWAKKGDDEDEDEDDEEDEDDVAVEEIDEETAVKLFGKEGAARLFAGEDDEDIYFEVEEEIDDETGETVEVYEVKEVGRVKIDPSGAIDTIVEPAMEEKIVAGPSKDGGVKAVLSGGEKAGRDDNEASVNSSVGEESTSGAGARSHQSLGASGRPEVEAVLRKTADLVSEELSTSSGTLAASDESVSDAEEETSESGSFLEDGSDGESDGEWSGQAPFRVFGKTFGRKRRLGALPETTAEPVRASEVIGSLNDEWRRVPAAKAPADVSTSPGAPADVGATSGPSADVSTTSGPVGDDLGHGEIGTSDGSAAKAAIVGEREGSQEAEGVPVSVGNGGAKESSMNGMRMGRTEFREAEDAVARVGALAENLAGMLDRLNAADVALDSTASALGSISEAILRNEVKAEESRLKDSSETPLRMDSQESSSSVWLDKASDREGPSTSPHMSESDSPFDDDVSRGEGPAVIRGEETQAPGPPKKSKKELRKEAAQVPHLGSGRSNYERDLAEEFFSKKSFTTAGASEDAAVALAAMGVLRPSHIQALAFQPVLTGTDCIIADQTGSGKTLAYLAPIAQRLRQEEAAGARKAAPTRPKVLVLTPTSELAAQVLTVARSLSMSGVPFRSIVVTGGYKWKTQVDALEAGAEVVIATPGRLVQHLEKETLCLDDVKTIVVDEVDVLFDDDDFGEFLRPLRARAPQLAQYVFVTATLPLDVHERLLAEFPFATSVLGPNLHTTASGLTEVLVDCSGGDEISEESGFERKKDALLQIVGGRPRPRERATSGDDDEWDFGRERSARDRRESRRKSGSSTAKKTLVFCNKIETCRKVENALRRRDRGENDFEVLAYHAALSADVRQANMQRFLRPVGGPGSKPLVLVCTDRASRGVDSADVEQVVLFDFPREPSEYVRRVGRTARGAGGTGTVYVLVLGRQVAIARKILDRNERGEPVHQVPAAII</sequence>
<dbReference type="InterPro" id="IPR027417">
    <property type="entry name" value="P-loop_NTPase"/>
</dbReference>
<protein>
    <submittedName>
        <fullName evidence="8">Uncharacterized protein</fullName>
    </submittedName>
</protein>
<proteinExistence type="predicted"/>
<feature type="region of interest" description="Disordered" evidence="5">
    <location>
        <begin position="1144"/>
        <end position="1182"/>
    </location>
</feature>
<feature type="compositionally biased region" description="Acidic residues" evidence="5">
    <location>
        <begin position="563"/>
        <end position="572"/>
    </location>
</feature>
<dbReference type="STRING" id="105231.A0A1Y1I748"/>
<feature type="region of interest" description="Disordered" evidence="5">
    <location>
        <begin position="637"/>
        <end position="722"/>
    </location>
</feature>
<dbReference type="Gene3D" id="3.40.50.300">
    <property type="entry name" value="P-loop containing nucleotide triphosphate hydrolases"/>
    <property type="match status" value="2"/>
</dbReference>
<reference evidence="8 9" key="1">
    <citation type="journal article" date="2014" name="Nat. Commun.">
        <title>Klebsormidium flaccidum genome reveals primary factors for plant terrestrial adaptation.</title>
        <authorList>
            <person name="Hori K."/>
            <person name="Maruyama F."/>
            <person name="Fujisawa T."/>
            <person name="Togashi T."/>
            <person name="Yamamoto N."/>
            <person name="Seo M."/>
            <person name="Sato S."/>
            <person name="Yamada T."/>
            <person name="Mori H."/>
            <person name="Tajima N."/>
            <person name="Moriyama T."/>
            <person name="Ikeuchi M."/>
            <person name="Watanabe M."/>
            <person name="Wada H."/>
            <person name="Kobayashi K."/>
            <person name="Saito M."/>
            <person name="Masuda T."/>
            <person name="Sasaki-Sekimoto Y."/>
            <person name="Mashiguchi K."/>
            <person name="Awai K."/>
            <person name="Shimojima M."/>
            <person name="Masuda S."/>
            <person name="Iwai M."/>
            <person name="Nobusawa T."/>
            <person name="Narise T."/>
            <person name="Kondo S."/>
            <person name="Saito H."/>
            <person name="Sato R."/>
            <person name="Murakawa M."/>
            <person name="Ihara Y."/>
            <person name="Oshima-Yamada Y."/>
            <person name="Ohtaka K."/>
            <person name="Satoh M."/>
            <person name="Sonobe K."/>
            <person name="Ishii M."/>
            <person name="Ohtani R."/>
            <person name="Kanamori-Sato M."/>
            <person name="Honoki R."/>
            <person name="Miyazaki D."/>
            <person name="Mochizuki H."/>
            <person name="Umetsu J."/>
            <person name="Higashi K."/>
            <person name="Shibata D."/>
            <person name="Kamiya Y."/>
            <person name="Sato N."/>
            <person name="Nakamura Y."/>
            <person name="Tabata S."/>
            <person name="Ida S."/>
            <person name="Kurokawa K."/>
            <person name="Ohta H."/>
        </authorList>
    </citation>
    <scope>NUCLEOTIDE SEQUENCE [LARGE SCALE GENOMIC DNA]</scope>
    <source>
        <strain evidence="8 9">NIES-2285</strain>
    </source>
</reference>
<feature type="compositionally biased region" description="Acidic residues" evidence="5">
    <location>
        <begin position="386"/>
        <end position="408"/>
    </location>
</feature>
<evidence type="ECO:0000256" key="3">
    <source>
        <dbReference type="ARBA" id="ARBA00022806"/>
    </source>
</evidence>
<dbReference type="PROSITE" id="PS51192">
    <property type="entry name" value="HELICASE_ATP_BIND_1"/>
    <property type="match status" value="1"/>
</dbReference>
<feature type="compositionally biased region" description="Basic and acidic residues" evidence="5">
    <location>
        <begin position="222"/>
        <end position="233"/>
    </location>
</feature>
<feature type="region of interest" description="Disordered" evidence="5">
    <location>
        <begin position="65"/>
        <end position="312"/>
    </location>
</feature>
<feature type="region of interest" description="Disordered" evidence="5">
    <location>
        <begin position="480"/>
        <end position="596"/>
    </location>
</feature>
<dbReference type="InterPro" id="IPR011545">
    <property type="entry name" value="DEAD/DEAH_box_helicase_dom"/>
</dbReference>
<evidence type="ECO:0000256" key="4">
    <source>
        <dbReference type="ARBA" id="ARBA00022840"/>
    </source>
</evidence>
<dbReference type="GO" id="GO:0004386">
    <property type="term" value="F:helicase activity"/>
    <property type="evidence" value="ECO:0007669"/>
    <property type="project" value="UniProtKB-KW"/>
</dbReference>
<dbReference type="CDD" id="cd18787">
    <property type="entry name" value="SF2_C_DEAD"/>
    <property type="match status" value="1"/>
</dbReference>
<dbReference type="GO" id="GO:0016787">
    <property type="term" value="F:hydrolase activity"/>
    <property type="evidence" value="ECO:0007669"/>
    <property type="project" value="UniProtKB-KW"/>
</dbReference>
<feature type="compositionally biased region" description="Gly residues" evidence="5">
    <location>
        <begin position="256"/>
        <end position="265"/>
    </location>
</feature>
<dbReference type="InterPro" id="IPR014001">
    <property type="entry name" value="Helicase_ATP-bd"/>
</dbReference>
<keyword evidence="4" id="KW-0067">ATP-binding</keyword>